<accession>Q1LB80</accession>
<geneLocation type="plasmid" evidence="1 2">
    <name>megaplasmid</name>
</geneLocation>
<dbReference type="eggNOG" id="COG3562">
    <property type="taxonomic scope" value="Bacteria"/>
</dbReference>
<keyword evidence="1" id="KW-0614">Plasmid</keyword>
<dbReference type="KEGG" id="rme:Rmet_5737"/>
<sequence>MKGHTYAADGLVGRLGVYARVLLLQGPVGPFFAQLRDDLAQQGTEVWKVNLNGGDDLYYYGERVLHFAQPMAAWSDWLRKLVIRARVEAIVVFGSTRRHHRIAAGLAQELGLDFWVFEEGYLRPDFITLERGGVNADSPLARIPLDTIPLLPAPEGLRQYPGAYWKMARHALRYFAAGWAAAGRYPAYRHHKPFRLRELACWIRAAYRKPWYRLRERRLVARLLMPGHPRFYLLALQVYNDSQIRSRSPWRRMEDVIEWSIFSFSKFAPPDSLLVIKHHPMDRGHRDYAAAIATISDRFAVADRIVYVHDPHLPSLLRRSSGVVTVNSTMGVQALHHGVPVMTLGRAFYGHTGMTWQGTLDEFWTLAQPTNRLDWIRWKHYVIHESQVNASFYTGGKAVPSQGMSGIRCATRAFVEMAGRLLRASIHGIQRFGSIANRPVKGAEPLPQSPLPRKSFSDYDA</sequence>
<dbReference type="HOGENOM" id="CLU_040135_1_0_4"/>
<evidence type="ECO:0000313" key="1">
    <source>
        <dbReference type="EMBL" id="ABF12596.1"/>
    </source>
</evidence>
<evidence type="ECO:0000313" key="2">
    <source>
        <dbReference type="Proteomes" id="UP000002429"/>
    </source>
</evidence>
<reference evidence="2" key="1">
    <citation type="journal article" date="2010" name="PLoS ONE">
        <title>The complete genome sequence of Cupriavidus metallidurans strain CH34, a master survivalist in harsh and anthropogenic environments.</title>
        <authorList>
            <person name="Janssen P.J."/>
            <person name="Van Houdt R."/>
            <person name="Moors H."/>
            <person name="Monsieurs P."/>
            <person name="Morin N."/>
            <person name="Michaux A."/>
            <person name="Benotmane M.A."/>
            <person name="Leys N."/>
            <person name="Vallaeys T."/>
            <person name="Lapidus A."/>
            <person name="Monchy S."/>
            <person name="Medigue C."/>
            <person name="Taghavi S."/>
            <person name="McCorkle S."/>
            <person name="Dunn J."/>
            <person name="van der Lelie D."/>
            <person name="Mergeay M."/>
        </authorList>
    </citation>
    <scope>NUCLEOTIDE SEQUENCE [LARGE SCALE GENOMIC DNA]</scope>
    <source>
        <strain evidence="2">ATCC 43123 / DSM 2839 / NBRC 102507 / CH34</strain>
    </source>
</reference>
<dbReference type="Proteomes" id="UP000002429">
    <property type="component" value="Plasmid megaplasmid"/>
</dbReference>
<proteinExistence type="predicted"/>
<gene>
    <name evidence="1" type="primary">kpsS</name>
    <name evidence="1" type="ordered locus">Rmet_5737</name>
</gene>
<name>Q1LB80_CUPMC</name>
<dbReference type="Pfam" id="PF05159">
    <property type="entry name" value="Capsule_synth"/>
    <property type="match status" value="1"/>
</dbReference>
<dbReference type="GO" id="GO:0000271">
    <property type="term" value="P:polysaccharide biosynthetic process"/>
    <property type="evidence" value="ECO:0007669"/>
    <property type="project" value="InterPro"/>
</dbReference>
<dbReference type="InterPro" id="IPR007833">
    <property type="entry name" value="Capsule_polysaccharide_synth"/>
</dbReference>
<protein>
    <submittedName>
        <fullName evidence="1">Capsule polysaccharide modification protein</fullName>
    </submittedName>
</protein>
<keyword evidence="2" id="KW-1185">Reference proteome</keyword>
<organism evidence="1 2">
    <name type="scientific">Cupriavidus metallidurans (strain ATCC 43123 / DSM 2839 / NBRC 102507 / CH34)</name>
    <name type="common">Ralstonia metallidurans</name>
    <dbReference type="NCBI Taxonomy" id="266264"/>
    <lineage>
        <taxon>Bacteria</taxon>
        <taxon>Pseudomonadati</taxon>
        <taxon>Pseudomonadota</taxon>
        <taxon>Betaproteobacteria</taxon>
        <taxon>Burkholderiales</taxon>
        <taxon>Burkholderiaceae</taxon>
        <taxon>Cupriavidus</taxon>
    </lineage>
</organism>
<dbReference type="RefSeq" id="WP_011520138.1">
    <property type="nucleotide sequence ID" value="NC_007974.2"/>
</dbReference>
<dbReference type="CDD" id="cd16441">
    <property type="entry name" value="beta_Kdo_transferase_KpsS"/>
    <property type="match status" value="1"/>
</dbReference>
<dbReference type="GO" id="GO:0015774">
    <property type="term" value="P:polysaccharide transport"/>
    <property type="evidence" value="ECO:0007669"/>
    <property type="project" value="InterPro"/>
</dbReference>
<dbReference type="AlphaFoldDB" id="Q1LB80"/>
<dbReference type="EMBL" id="CP000353">
    <property type="protein sequence ID" value="ABF12596.1"/>
    <property type="molecule type" value="Genomic_DNA"/>
</dbReference>